<dbReference type="InterPro" id="IPR000322">
    <property type="entry name" value="Glyco_hydro_31_TIM"/>
</dbReference>
<dbReference type="Pfam" id="PF21365">
    <property type="entry name" value="Glyco_hydro_31_3rd"/>
    <property type="match status" value="1"/>
</dbReference>
<dbReference type="Gene3D" id="2.60.40.1180">
    <property type="entry name" value="Golgi alpha-mannosidase II"/>
    <property type="match status" value="2"/>
</dbReference>
<keyword evidence="8" id="KW-1185">Reference proteome</keyword>
<keyword evidence="2" id="KW-0732">Signal</keyword>
<dbReference type="GeneID" id="102801232"/>
<dbReference type="PANTHER" id="PTHR22762">
    <property type="entry name" value="ALPHA-GLUCOSIDASE"/>
    <property type="match status" value="1"/>
</dbReference>
<evidence type="ECO:0000256" key="5">
    <source>
        <dbReference type="RuleBase" id="RU361185"/>
    </source>
</evidence>
<sequence>MSEIDCHGDWDCEVEHYRAHTVFPDFMKPETRQWWYDMVTDFHHTIAFDGLWIDMNEAANFVTGSTRGCDYEDPLESPPYLPKIFGPVLADKTICMASLSHNTDTTKTYQYNMHSLFGWSQNAPTLTAARQSTGKRSIVVSRSTFPGSGTNSGHWLGDNTSIWPHMHKSIIGMLEFNLFGVPYIGADICGFFEDTTEELCLRWTQLGAFYPYARNHNSLGNIPQDPAAFGPEFASYARDVLHVRYTLLPYLYTLFFLANQQGETVVRPLMQEFTSDLMTRTIDRQFLWGPALLISPVLDEGAVTVEAYMTDARWFDYYTGAEVPTRGKYTTLNAPLDYIPLHVRGGYIIPTQQPANTTVISRQLPMGLIVSLDDTYTASGSLFWDEGDTIDSIESNDYFLEQFTATSNQVNSIIMMNAYVMDPLVLDDVYVYGLENTDITRVLLNGVELNIDNWSVDATLNVLAVNSMGHPMDETLKLMWE</sequence>
<evidence type="ECO:0000313" key="8">
    <source>
        <dbReference type="Proteomes" id="UP000694865"/>
    </source>
</evidence>
<dbReference type="RefSeq" id="XP_006825797.1">
    <property type="nucleotide sequence ID" value="XM_006825734.1"/>
</dbReference>
<dbReference type="InterPro" id="IPR017853">
    <property type="entry name" value="GH"/>
</dbReference>
<dbReference type="SUPFAM" id="SSF51011">
    <property type="entry name" value="Glycosyl hydrolase domain"/>
    <property type="match status" value="1"/>
</dbReference>
<dbReference type="InterPro" id="IPR048395">
    <property type="entry name" value="Glyco_hydro_31_C"/>
</dbReference>
<comment type="similarity">
    <text evidence="1 5">Belongs to the glycosyl hydrolase 31 family.</text>
</comment>
<name>A0ABM0N0K6_SACKO</name>
<dbReference type="PANTHER" id="PTHR22762:SF133">
    <property type="entry name" value="P-TYPE DOMAIN-CONTAINING PROTEIN"/>
    <property type="match status" value="1"/>
</dbReference>
<evidence type="ECO:0000256" key="2">
    <source>
        <dbReference type="ARBA" id="ARBA00022729"/>
    </source>
</evidence>
<dbReference type="Gene3D" id="3.20.20.80">
    <property type="entry name" value="Glycosidases"/>
    <property type="match status" value="1"/>
</dbReference>
<evidence type="ECO:0000256" key="4">
    <source>
        <dbReference type="ARBA" id="ARBA00023295"/>
    </source>
</evidence>
<dbReference type="Pfam" id="PF01055">
    <property type="entry name" value="Glyco_hydro_31_2nd"/>
    <property type="match status" value="1"/>
</dbReference>
<evidence type="ECO:0000256" key="1">
    <source>
        <dbReference type="ARBA" id="ARBA00007806"/>
    </source>
</evidence>
<dbReference type="InterPro" id="IPR030459">
    <property type="entry name" value="Glyco_hydro_31_CS"/>
</dbReference>
<reference evidence="9" key="1">
    <citation type="submission" date="2025-08" db="UniProtKB">
        <authorList>
            <consortium name="RefSeq"/>
        </authorList>
    </citation>
    <scope>IDENTIFICATION</scope>
    <source>
        <tissue evidence="9">Testes</tissue>
    </source>
</reference>
<protein>
    <submittedName>
        <fullName evidence="9">Maltase-glucoamylase, intestinal-like</fullName>
    </submittedName>
</protein>
<evidence type="ECO:0000313" key="9">
    <source>
        <dbReference type="RefSeq" id="XP_006825797.1"/>
    </source>
</evidence>
<evidence type="ECO:0000256" key="3">
    <source>
        <dbReference type="ARBA" id="ARBA00022801"/>
    </source>
</evidence>
<dbReference type="PROSITE" id="PS00129">
    <property type="entry name" value="GLYCOSYL_HYDROL_F31_1"/>
    <property type="match status" value="1"/>
</dbReference>
<dbReference type="InterPro" id="IPR030458">
    <property type="entry name" value="Glyco_hydro_31_AS"/>
</dbReference>
<evidence type="ECO:0000259" key="6">
    <source>
        <dbReference type="Pfam" id="PF01055"/>
    </source>
</evidence>
<keyword evidence="4 5" id="KW-0326">Glycosidase</keyword>
<dbReference type="PROSITE" id="PS00707">
    <property type="entry name" value="GLYCOSYL_HYDROL_F31_2"/>
    <property type="match status" value="1"/>
</dbReference>
<evidence type="ECO:0000259" key="7">
    <source>
        <dbReference type="Pfam" id="PF21365"/>
    </source>
</evidence>
<organism evidence="8 9">
    <name type="scientific">Saccoglossus kowalevskii</name>
    <name type="common">Acorn worm</name>
    <dbReference type="NCBI Taxonomy" id="10224"/>
    <lineage>
        <taxon>Eukaryota</taxon>
        <taxon>Metazoa</taxon>
        <taxon>Hemichordata</taxon>
        <taxon>Enteropneusta</taxon>
        <taxon>Harrimaniidae</taxon>
        <taxon>Saccoglossus</taxon>
    </lineage>
</organism>
<keyword evidence="3 5" id="KW-0378">Hydrolase</keyword>
<dbReference type="InterPro" id="IPR013780">
    <property type="entry name" value="Glyco_hydro_b"/>
</dbReference>
<feature type="domain" description="Glycosyl hydrolase family 31 C-terminal" evidence="7">
    <location>
        <begin position="262"/>
        <end position="349"/>
    </location>
</feature>
<feature type="domain" description="Glycoside hydrolase family 31 TIM barrel" evidence="6">
    <location>
        <begin position="18"/>
        <end position="254"/>
    </location>
</feature>
<gene>
    <name evidence="9" type="primary">LOC102801232</name>
</gene>
<dbReference type="Proteomes" id="UP000694865">
    <property type="component" value="Unplaced"/>
</dbReference>
<accession>A0ABM0N0K6</accession>
<proteinExistence type="inferred from homology"/>
<dbReference type="SUPFAM" id="SSF51445">
    <property type="entry name" value="(Trans)glycosidases"/>
    <property type="match status" value="1"/>
</dbReference>